<dbReference type="OrthoDB" id="203381at2759"/>
<evidence type="ECO:0000256" key="2">
    <source>
        <dbReference type="RuleBase" id="RU003860"/>
    </source>
</evidence>
<dbReference type="Gene3D" id="3.30.300.90">
    <property type="entry name" value="BolA-like"/>
    <property type="match status" value="1"/>
</dbReference>
<dbReference type="PANTHER" id="PTHR46188:SF1">
    <property type="entry name" value="BOLA-LIKE PROTEIN 3"/>
    <property type="match status" value="1"/>
</dbReference>
<dbReference type="EMBL" id="KV722333">
    <property type="protein sequence ID" value="OCH95852.1"/>
    <property type="molecule type" value="Genomic_DNA"/>
</dbReference>
<dbReference type="Proteomes" id="UP000250043">
    <property type="component" value="Unassembled WGS sequence"/>
</dbReference>
<reference evidence="3 4" key="1">
    <citation type="submission" date="2016-07" db="EMBL/GenBank/DDBJ databases">
        <title>Draft genome of the white-rot fungus Obba rivulosa 3A-2.</title>
        <authorList>
            <consortium name="DOE Joint Genome Institute"/>
            <person name="Miettinen O."/>
            <person name="Riley R."/>
            <person name="Acob R."/>
            <person name="Barry K."/>
            <person name="Cullen D."/>
            <person name="De Vries R."/>
            <person name="Hainaut M."/>
            <person name="Hatakka A."/>
            <person name="Henrissat B."/>
            <person name="Hilden K."/>
            <person name="Kuo R."/>
            <person name="Labutti K."/>
            <person name="Lipzen A."/>
            <person name="Makela M.R."/>
            <person name="Sandor L."/>
            <person name="Spatafora J.W."/>
            <person name="Grigoriev I.V."/>
            <person name="Hibbett D.S."/>
        </authorList>
    </citation>
    <scope>NUCLEOTIDE SEQUENCE [LARGE SCALE GENOMIC DNA]</scope>
    <source>
        <strain evidence="3 4">3A-2</strain>
    </source>
</reference>
<keyword evidence="4" id="KW-1185">Reference proteome</keyword>
<dbReference type="Pfam" id="PF01722">
    <property type="entry name" value="BolA"/>
    <property type="match status" value="1"/>
</dbReference>
<evidence type="ECO:0000313" key="3">
    <source>
        <dbReference type="EMBL" id="OCH95852.1"/>
    </source>
</evidence>
<evidence type="ECO:0000256" key="1">
    <source>
        <dbReference type="ARBA" id="ARBA00005578"/>
    </source>
</evidence>
<accession>A0A8E2J6F2</accession>
<evidence type="ECO:0000313" key="4">
    <source>
        <dbReference type="Proteomes" id="UP000250043"/>
    </source>
</evidence>
<gene>
    <name evidence="3" type="ORF">OBBRIDRAFT_830454</name>
</gene>
<proteinExistence type="inferred from homology"/>
<comment type="similarity">
    <text evidence="1 2">Belongs to the BolA/IbaG family.</text>
</comment>
<dbReference type="InterPro" id="IPR002634">
    <property type="entry name" value="BolA"/>
</dbReference>
<protein>
    <submittedName>
        <fullName evidence="3">Bola-like protein</fullName>
    </submittedName>
</protein>
<sequence length="106" mass="12015">MLSALLARRLARPVPRLQFRNYVAPTQQLTEGERTIYQKLTERFSPSTLRVEDVSGGCGTFYQIEIASDAFKDLSTVKQHRLVNETLKKDIEGIHGLQLKTIVPQS</sequence>
<dbReference type="SUPFAM" id="SSF82657">
    <property type="entry name" value="BolA-like"/>
    <property type="match status" value="1"/>
</dbReference>
<dbReference type="PANTHER" id="PTHR46188">
    <property type="entry name" value="BOLA-LIKE PROTEIN 3"/>
    <property type="match status" value="1"/>
</dbReference>
<name>A0A8E2J6F2_9APHY</name>
<dbReference type="AlphaFoldDB" id="A0A8E2J6F2"/>
<organism evidence="3 4">
    <name type="scientific">Obba rivulosa</name>
    <dbReference type="NCBI Taxonomy" id="1052685"/>
    <lineage>
        <taxon>Eukaryota</taxon>
        <taxon>Fungi</taxon>
        <taxon>Dikarya</taxon>
        <taxon>Basidiomycota</taxon>
        <taxon>Agaricomycotina</taxon>
        <taxon>Agaricomycetes</taxon>
        <taxon>Polyporales</taxon>
        <taxon>Gelatoporiaceae</taxon>
        <taxon>Obba</taxon>
    </lineage>
</organism>
<dbReference type="InterPro" id="IPR036065">
    <property type="entry name" value="BolA-like_sf"/>
</dbReference>
<dbReference type="GO" id="GO:0005759">
    <property type="term" value="C:mitochondrial matrix"/>
    <property type="evidence" value="ECO:0007669"/>
    <property type="project" value="TreeGrafter"/>
</dbReference>
<dbReference type="InterPro" id="IPR052275">
    <property type="entry name" value="Mt_Fe-S_assembly_factor"/>
</dbReference>